<dbReference type="RefSeq" id="XP_016433274.1">
    <property type="nucleotide sequence ID" value="XM_016577788.1"/>
</dbReference>
<proteinExistence type="predicted"/>
<evidence type="ECO:0000256" key="1">
    <source>
        <dbReference type="SAM" id="Coils"/>
    </source>
</evidence>
<dbReference type="STRING" id="4097.A0A1S3X060"/>
<name>A0A1S3X060_TOBAC</name>
<protein>
    <submittedName>
        <fullName evidence="2">Myosin-2 heavy chain, non muscle</fullName>
    </submittedName>
</protein>
<accession>A0A1S3X060</accession>
<keyword evidence="1" id="KW-0175">Coiled coil</keyword>
<sequence>MLSIPCLAVEASQTFERAVARGAIVAQSVAMVLERRFARRLHMTSQYVENFPHTDVVVEGETIEQLTAQQDDFTSIFGLAETLALSRDPRVRGFVKLLYTILFKWYADESYRLRILKRLVDRATSSTESAREVDLDLEILVTLICEEQEIVRLVLSMMREVAELANVDRATLWHQLCASEDEIIRIREERKAENTSIAKEIAIMSQKLNESEATNNRLKSEMRAEMDRFSRERKELAEQIQEVESQNEWLRSERDDKIAKLTAEKRALQDHLHDAEAQLSHLKSRKRDELKRVMKEKNTLAERLKNAEAARKRFDEELKRYATEKVTREELRKSLEDEVRRLTQTVGQTEGEKREKEEQVARCEAFIDGMESKLEACEVFVLDTSFPISLMPRLLP</sequence>
<organism evidence="2">
    <name type="scientific">Nicotiana tabacum</name>
    <name type="common">Common tobacco</name>
    <dbReference type="NCBI Taxonomy" id="4097"/>
    <lineage>
        <taxon>Eukaryota</taxon>
        <taxon>Viridiplantae</taxon>
        <taxon>Streptophyta</taxon>
        <taxon>Embryophyta</taxon>
        <taxon>Tracheophyta</taxon>
        <taxon>Spermatophyta</taxon>
        <taxon>Magnoliopsida</taxon>
        <taxon>eudicotyledons</taxon>
        <taxon>Gunneridae</taxon>
        <taxon>Pentapetalae</taxon>
        <taxon>asterids</taxon>
        <taxon>lamiids</taxon>
        <taxon>Solanales</taxon>
        <taxon>Solanaceae</taxon>
        <taxon>Nicotianoideae</taxon>
        <taxon>Nicotianeae</taxon>
        <taxon>Nicotiana</taxon>
    </lineage>
</organism>
<gene>
    <name evidence="2" type="primary">LOC107759780</name>
</gene>
<dbReference type="KEGG" id="nta:107759780"/>
<feature type="coiled-coil region" evidence="1">
    <location>
        <begin position="201"/>
        <end position="359"/>
    </location>
</feature>
<dbReference type="PANTHER" id="PTHR47242:SF1">
    <property type="entry name" value="TRAF-LIKE FAMILY PROTEIN"/>
    <property type="match status" value="1"/>
</dbReference>
<dbReference type="PaxDb" id="4097-A0A1S3X060"/>
<dbReference type="PANTHER" id="PTHR47242">
    <property type="entry name" value="TRAF-LIKE FAMILY PROTEIN"/>
    <property type="match status" value="1"/>
</dbReference>
<dbReference type="AlphaFoldDB" id="A0A1S3X060"/>
<dbReference type="OrthoDB" id="1733519at2759"/>
<evidence type="ECO:0000313" key="2">
    <source>
        <dbReference type="RefSeq" id="XP_016433274.1"/>
    </source>
</evidence>
<reference evidence="2" key="1">
    <citation type="submission" date="2025-08" db="UniProtKB">
        <authorList>
            <consortium name="RefSeq"/>
        </authorList>
    </citation>
    <scope>IDENTIFICATION</scope>
</reference>